<evidence type="ECO:0000259" key="4">
    <source>
        <dbReference type="SMART" id="SM00822"/>
    </source>
</evidence>
<evidence type="ECO:0000256" key="2">
    <source>
        <dbReference type="ARBA" id="ARBA00023002"/>
    </source>
</evidence>
<dbReference type="InterPro" id="IPR036291">
    <property type="entry name" value="NAD(P)-bd_dom_sf"/>
</dbReference>
<dbReference type="Gene3D" id="3.40.50.720">
    <property type="entry name" value="NAD(P)-binding Rossmann-like Domain"/>
    <property type="match status" value="1"/>
</dbReference>
<dbReference type="PROSITE" id="PS00061">
    <property type="entry name" value="ADH_SHORT"/>
    <property type="match status" value="1"/>
</dbReference>
<evidence type="ECO:0000256" key="1">
    <source>
        <dbReference type="ARBA" id="ARBA00006484"/>
    </source>
</evidence>
<name>A0A7V2F789_RHOMR</name>
<dbReference type="PANTHER" id="PTHR44196:SF1">
    <property type="entry name" value="DEHYDROGENASE_REDUCTASE SDR FAMILY MEMBER 7B"/>
    <property type="match status" value="1"/>
</dbReference>
<keyword evidence="2" id="KW-0560">Oxidoreductase</keyword>
<dbReference type="SUPFAM" id="SSF51735">
    <property type="entry name" value="NAD(P)-binding Rossmann-fold domains"/>
    <property type="match status" value="1"/>
</dbReference>
<dbReference type="GO" id="GO:0016616">
    <property type="term" value="F:oxidoreductase activity, acting on the CH-OH group of donors, NAD or NADP as acceptor"/>
    <property type="evidence" value="ECO:0007669"/>
    <property type="project" value="UniProtKB-ARBA"/>
</dbReference>
<dbReference type="PRINTS" id="PR00081">
    <property type="entry name" value="GDHRDH"/>
</dbReference>
<dbReference type="PANTHER" id="PTHR44196">
    <property type="entry name" value="DEHYDROGENASE/REDUCTASE SDR FAMILY MEMBER 7B"/>
    <property type="match status" value="1"/>
</dbReference>
<comment type="caution">
    <text evidence="5">The sequence shown here is derived from an EMBL/GenBank/DDBJ whole genome shotgun (WGS) entry which is preliminary data.</text>
</comment>
<dbReference type="InterPro" id="IPR020904">
    <property type="entry name" value="Sc_DH/Rdtase_CS"/>
</dbReference>
<dbReference type="CDD" id="cd05233">
    <property type="entry name" value="SDR_c"/>
    <property type="match status" value="1"/>
</dbReference>
<dbReference type="FunFam" id="3.40.50.720:FF:000047">
    <property type="entry name" value="NADP-dependent L-serine/L-allo-threonine dehydrogenase"/>
    <property type="match status" value="1"/>
</dbReference>
<sequence length="238" mass="25694">MELQDKVAVVTGASSGLGRAFAIALVHKGAQVYGLARRAERLNALQSELGSRFHPVVCDVTHANEVEAAFQRIVREAGRLDILINNAGLGKLGAVDQLSLEDWDVQMNTNLRGVFLCTRAAVPQMKKQNAETGFGGHIINIASVAGLVGNPNLSAYNATKFGVRGFSEAIMQELRHHGIKVTCVYPGSVATAFFEVSGMRGADHPVTPEQVAQTVLHVLETDDNYLISEVVIRPLRPR</sequence>
<dbReference type="PIRSF" id="PIRSF000126">
    <property type="entry name" value="11-beta-HSD1"/>
    <property type="match status" value="1"/>
</dbReference>
<dbReference type="InterPro" id="IPR057326">
    <property type="entry name" value="KR_dom"/>
</dbReference>
<dbReference type="InterPro" id="IPR002347">
    <property type="entry name" value="SDR_fam"/>
</dbReference>
<organism evidence="5">
    <name type="scientific">Rhodothermus marinus</name>
    <name type="common">Rhodothermus obamensis</name>
    <dbReference type="NCBI Taxonomy" id="29549"/>
    <lineage>
        <taxon>Bacteria</taxon>
        <taxon>Pseudomonadati</taxon>
        <taxon>Rhodothermota</taxon>
        <taxon>Rhodothermia</taxon>
        <taxon>Rhodothermales</taxon>
        <taxon>Rhodothermaceae</taxon>
        <taxon>Rhodothermus</taxon>
    </lineage>
</organism>
<protein>
    <submittedName>
        <fullName evidence="5">SDR family NAD(P)-dependent oxidoreductase</fullName>
    </submittedName>
</protein>
<dbReference type="SMART" id="SM00822">
    <property type="entry name" value="PKS_KR"/>
    <property type="match status" value="1"/>
</dbReference>
<dbReference type="EMBL" id="DSGB01000006">
    <property type="protein sequence ID" value="HER96728.1"/>
    <property type="molecule type" value="Genomic_DNA"/>
</dbReference>
<dbReference type="PRINTS" id="PR00080">
    <property type="entry name" value="SDRFAMILY"/>
</dbReference>
<accession>A0A7V2F789</accession>
<proteinExistence type="inferred from homology"/>
<dbReference type="Pfam" id="PF00106">
    <property type="entry name" value="adh_short"/>
    <property type="match status" value="1"/>
</dbReference>
<gene>
    <name evidence="5" type="ORF">ENO59_09480</name>
</gene>
<dbReference type="GO" id="GO:0016020">
    <property type="term" value="C:membrane"/>
    <property type="evidence" value="ECO:0007669"/>
    <property type="project" value="TreeGrafter"/>
</dbReference>
<feature type="domain" description="Ketoreductase" evidence="4">
    <location>
        <begin position="6"/>
        <end position="190"/>
    </location>
</feature>
<evidence type="ECO:0000313" key="5">
    <source>
        <dbReference type="EMBL" id="HER96728.1"/>
    </source>
</evidence>
<reference evidence="5" key="1">
    <citation type="journal article" date="2020" name="mSystems">
        <title>Genome- and Community-Level Interaction Insights into Carbon Utilization and Element Cycling Functions of Hydrothermarchaeota in Hydrothermal Sediment.</title>
        <authorList>
            <person name="Zhou Z."/>
            <person name="Liu Y."/>
            <person name="Xu W."/>
            <person name="Pan J."/>
            <person name="Luo Z.H."/>
            <person name="Li M."/>
        </authorList>
    </citation>
    <scope>NUCLEOTIDE SEQUENCE [LARGE SCALE GENOMIC DNA]</scope>
    <source>
        <strain evidence="5">SpSt-143</strain>
    </source>
</reference>
<dbReference type="AlphaFoldDB" id="A0A7V2F789"/>
<evidence type="ECO:0000256" key="3">
    <source>
        <dbReference type="RuleBase" id="RU000363"/>
    </source>
</evidence>
<comment type="similarity">
    <text evidence="1 3">Belongs to the short-chain dehydrogenases/reductases (SDR) family.</text>
</comment>